<accession>A0A9D4CXS0</accession>
<dbReference type="Proteomes" id="UP000828390">
    <property type="component" value="Unassembled WGS sequence"/>
</dbReference>
<keyword evidence="2" id="KW-0732">Signal</keyword>
<dbReference type="AlphaFoldDB" id="A0A9D4CXS0"/>
<evidence type="ECO:0000313" key="4">
    <source>
        <dbReference type="Proteomes" id="UP000828390"/>
    </source>
</evidence>
<dbReference type="Gene3D" id="3.40.50.1820">
    <property type="entry name" value="alpha/beta hydrolase"/>
    <property type="match status" value="1"/>
</dbReference>
<evidence type="ECO:0008006" key="5">
    <source>
        <dbReference type="Google" id="ProtNLM"/>
    </source>
</evidence>
<name>A0A9D4CXS0_DREPO</name>
<feature type="signal peptide" evidence="2">
    <location>
        <begin position="1"/>
        <end position="18"/>
    </location>
</feature>
<reference evidence="3" key="1">
    <citation type="journal article" date="2019" name="bioRxiv">
        <title>The Genome of the Zebra Mussel, Dreissena polymorpha: A Resource for Invasive Species Research.</title>
        <authorList>
            <person name="McCartney M.A."/>
            <person name="Auch B."/>
            <person name="Kono T."/>
            <person name="Mallez S."/>
            <person name="Zhang Y."/>
            <person name="Obille A."/>
            <person name="Becker A."/>
            <person name="Abrahante J.E."/>
            <person name="Garbe J."/>
            <person name="Badalamenti J.P."/>
            <person name="Herman A."/>
            <person name="Mangelson H."/>
            <person name="Liachko I."/>
            <person name="Sullivan S."/>
            <person name="Sone E.D."/>
            <person name="Koren S."/>
            <person name="Silverstein K.A.T."/>
            <person name="Beckman K.B."/>
            <person name="Gohl D.M."/>
        </authorList>
    </citation>
    <scope>NUCLEOTIDE SEQUENCE</scope>
    <source>
        <strain evidence="3">Duluth1</strain>
        <tissue evidence="3">Whole animal</tissue>
    </source>
</reference>
<reference evidence="3" key="2">
    <citation type="submission" date="2020-11" db="EMBL/GenBank/DDBJ databases">
        <authorList>
            <person name="McCartney M.A."/>
            <person name="Auch B."/>
            <person name="Kono T."/>
            <person name="Mallez S."/>
            <person name="Becker A."/>
            <person name="Gohl D.M."/>
            <person name="Silverstein K.A.T."/>
            <person name="Koren S."/>
            <person name="Bechman K.B."/>
            <person name="Herman A."/>
            <person name="Abrahante J.E."/>
            <person name="Garbe J."/>
        </authorList>
    </citation>
    <scope>NUCLEOTIDE SEQUENCE</scope>
    <source>
        <strain evidence="3">Duluth1</strain>
        <tissue evidence="3">Whole animal</tissue>
    </source>
</reference>
<evidence type="ECO:0000313" key="3">
    <source>
        <dbReference type="EMBL" id="KAH3734029.1"/>
    </source>
</evidence>
<evidence type="ECO:0000256" key="2">
    <source>
        <dbReference type="SAM" id="SignalP"/>
    </source>
</evidence>
<evidence type="ECO:0000256" key="1">
    <source>
        <dbReference type="SAM" id="MobiDB-lite"/>
    </source>
</evidence>
<feature type="chain" id="PRO_5039565850" description="Secreted protein" evidence="2">
    <location>
        <begin position="19"/>
        <end position="106"/>
    </location>
</feature>
<proteinExistence type="predicted"/>
<gene>
    <name evidence="3" type="ORF">DPMN_040468</name>
</gene>
<organism evidence="3 4">
    <name type="scientific">Dreissena polymorpha</name>
    <name type="common">Zebra mussel</name>
    <name type="synonym">Mytilus polymorpha</name>
    <dbReference type="NCBI Taxonomy" id="45954"/>
    <lineage>
        <taxon>Eukaryota</taxon>
        <taxon>Metazoa</taxon>
        <taxon>Spiralia</taxon>
        <taxon>Lophotrochozoa</taxon>
        <taxon>Mollusca</taxon>
        <taxon>Bivalvia</taxon>
        <taxon>Autobranchia</taxon>
        <taxon>Heteroconchia</taxon>
        <taxon>Euheterodonta</taxon>
        <taxon>Imparidentia</taxon>
        <taxon>Neoheterodontei</taxon>
        <taxon>Myida</taxon>
        <taxon>Dreissenoidea</taxon>
        <taxon>Dreissenidae</taxon>
        <taxon>Dreissena</taxon>
    </lineage>
</organism>
<keyword evidence="4" id="KW-1185">Reference proteome</keyword>
<dbReference type="EMBL" id="JAIWYP010000011">
    <property type="protein sequence ID" value="KAH3734029.1"/>
    <property type="molecule type" value="Genomic_DNA"/>
</dbReference>
<comment type="caution">
    <text evidence="3">The sequence shown here is derived from an EMBL/GenBank/DDBJ whole genome shotgun (WGS) entry which is preliminary data.</text>
</comment>
<sequence>MTWIYVLFCVLFCGSTTGFLLDTITGHLPHQVCYGDLGCFSNGIPFLSTHRPLSVVPASPDTIGTRFLLYTRTLSTSSSSTGTQAQCCHTSRRQQTRALLAPSWPS</sequence>
<feature type="region of interest" description="Disordered" evidence="1">
    <location>
        <begin position="77"/>
        <end position="106"/>
    </location>
</feature>
<protein>
    <recommendedName>
        <fullName evidence="5">Secreted protein</fullName>
    </recommendedName>
</protein>
<dbReference type="InterPro" id="IPR029058">
    <property type="entry name" value="AB_hydrolase_fold"/>
</dbReference>